<reference evidence="2" key="1">
    <citation type="submission" date="2016-12" db="EMBL/GenBank/DDBJ databases">
        <authorList>
            <consortium name="DOE Joint Genome Institute"/>
            <person name="Riley R."/>
            <person name="Kuo A."/>
            <person name="Sun H."/>
            <person name="Pangilinan J."/>
            <person name="Culley D."/>
            <person name="Salamov A."/>
            <person name="Magnuson J."/>
            <person name="Bruno K."/>
            <person name="Henrissat B."/>
            <person name="Berka R."/>
            <person name="Tsang A."/>
            <person name="Barry K."/>
            <person name="lapidus A."/>
            <person name="Martin J."/>
            <person name="Lindquist E."/>
            <person name="Wang Z."/>
            <person name="Baker S."/>
            <person name="Grigoriev I."/>
            <person name="Nordberg H.P."/>
            <person name="Cantor M.N."/>
            <person name="Hua S.X."/>
        </authorList>
    </citation>
    <scope>NUCLEOTIDE SEQUENCE [LARGE SCALE GENOMIC DNA]</scope>
    <source>
        <strain evidence="2">ITEM 5010</strain>
    </source>
</reference>
<dbReference type="VEuPathDB" id="FungiDB:ASPCADRAFT_506978"/>
<dbReference type="STRING" id="602072.A0A1R3RKP5"/>
<protein>
    <recommendedName>
        <fullName evidence="5">Ecp2 effector protein domain-containing protein</fullName>
    </recommendedName>
</protein>
<evidence type="ECO:0008006" key="5">
    <source>
        <dbReference type="Google" id="ProtNLM"/>
    </source>
</evidence>
<evidence type="ECO:0000256" key="1">
    <source>
        <dbReference type="SAM" id="SignalP"/>
    </source>
</evidence>
<evidence type="ECO:0000313" key="3">
    <source>
        <dbReference type="EMBL" id="OOF95123.1"/>
    </source>
</evidence>
<feature type="chain" id="PRO_5011900470" description="Ecp2 effector protein domain-containing protein" evidence="1">
    <location>
        <begin position="19"/>
        <end position="208"/>
    </location>
</feature>
<feature type="signal peptide" evidence="1">
    <location>
        <begin position="1"/>
        <end position="18"/>
    </location>
</feature>
<organism evidence="2 4">
    <name type="scientific">Aspergillus carbonarius (strain ITEM 5010)</name>
    <dbReference type="NCBI Taxonomy" id="602072"/>
    <lineage>
        <taxon>Eukaryota</taxon>
        <taxon>Fungi</taxon>
        <taxon>Dikarya</taxon>
        <taxon>Ascomycota</taxon>
        <taxon>Pezizomycotina</taxon>
        <taxon>Eurotiomycetes</taxon>
        <taxon>Eurotiomycetidae</taxon>
        <taxon>Eurotiales</taxon>
        <taxon>Aspergillaceae</taxon>
        <taxon>Aspergillus</taxon>
        <taxon>Aspergillus subgen. Circumdati</taxon>
    </lineage>
</organism>
<dbReference type="VEuPathDB" id="FungiDB:ASPCADRAFT_405944"/>
<dbReference type="OMA" id="CKAHVVN"/>
<sequence length="208" mass="23073">MHILQSFAGLLALASVGAADFLFHGSSIVIYPSAVSVHPKDSEYVGANFFSYVTPQGYFSFGWWLDPVPDTDTSHCSPKPRRIDWFEYTSTGNCTAVECRVHAVNYLVQDPSKPSIDSDYVATALDLGNGEAGRLALSYFDRPLGGYAVGSRNVLSGDDVDRKSIRDCHDAFETLTNIQQRWKVQLPFELINPCGEISEERLQYHLGL</sequence>
<reference evidence="4" key="2">
    <citation type="journal article" date="2017" name="Genome Biol.">
        <title>Comparative genomics reveals high biological diversity and specific adaptations in the industrially and medically important fungal genus Aspergillus.</title>
        <authorList>
            <person name="de Vries R.P."/>
            <person name="Riley R."/>
            <person name="Wiebenga A."/>
            <person name="Aguilar-Osorio G."/>
            <person name="Amillis S."/>
            <person name="Uchima C.A."/>
            <person name="Anderluh G."/>
            <person name="Asadollahi M."/>
            <person name="Askin M."/>
            <person name="Barry K."/>
            <person name="Battaglia E."/>
            <person name="Bayram O."/>
            <person name="Benocci T."/>
            <person name="Braus-Stromeyer S.A."/>
            <person name="Caldana C."/>
            <person name="Canovas D."/>
            <person name="Cerqueira G.C."/>
            <person name="Chen F."/>
            <person name="Chen W."/>
            <person name="Choi C."/>
            <person name="Clum A."/>
            <person name="Dos Santos R.A."/>
            <person name="Damasio A.R."/>
            <person name="Diallinas G."/>
            <person name="Emri T."/>
            <person name="Fekete E."/>
            <person name="Flipphi M."/>
            <person name="Freyberg S."/>
            <person name="Gallo A."/>
            <person name="Gournas C."/>
            <person name="Habgood R."/>
            <person name="Hainaut M."/>
            <person name="Harispe M.L."/>
            <person name="Henrissat B."/>
            <person name="Hilden K.S."/>
            <person name="Hope R."/>
            <person name="Hossain A."/>
            <person name="Karabika E."/>
            <person name="Karaffa L."/>
            <person name="Karanyi Z."/>
            <person name="Krasevec N."/>
            <person name="Kuo A."/>
            <person name="Kusch H."/>
            <person name="LaButti K."/>
            <person name="Lagendijk E.L."/>
            <person name="Lapidus A."/>
            <person name="Levasseur A."/>
            <person name="Lindquist E."/>
            <person name="Lipzen A."/>
            <person name="Logrieco A.F."/>
            <person name="MacCabe A."/>
            <person name="Maekelae M.R."/>
            <person name="Malavazi I."/>
            <person name="Melin P."/>
            <person name="Meyer V."/>
            <person name="Mielnichuk N."/>
            <person name="Miskei M."/>
            <person name="Molnar A.P."/>
            <person name="Mule G."/>
            <person name="Ngan C.Y."/>
            <person name="Orejas M."/>
            <person name="Orosz E."/>
            <person name="Ouedraogo J.P."/>
            <person name="Overkamp K.M."/>
            <person name="Park H.-S."/>
            <person name="Perrone G."/>
            <person name="Piumi F."/>
            <person name="Punt P.J."/>
            <person name="Ram A.F."/>
            <person name="Ramon A."/>
            <person name="Rauscher S."/>
            <person name="Record E."/>
            <person name="Riano-Pachon D.M."/>
            <person name="Robert V."/>
            <person name="Roehrig J."/>
            <person name="Ruller R."/>
            <person name="Salamov A."/>
            <person name="Salih N.S."/>
            <person name="Samson R.A."/>
            <person name="Sandor E."/>
            <person name="Sanguinetti M."/>
            <person name="Schuetze T."/>
            <person name="Sepcic K."/>
            <person name="Shelest E."/>
            <person name="Sherlock G."/>
            <person name="Sophianopoulou V."/>
            <person name="Squina F.M."/>
            <person name="Sun H."/>
            <person name="Susca A."/>
            <person name="Todd R.B."/>
            <person name="Tsang A."/>
            <person name="Unkles S.E."/>
            <person name="van de Wiele N."/>
            <person name="van Rossen-Uffink D."/>
            <person name="Oliveira J.V."/>
            <person name="Vesth T.C."/>
            <person name="Visser J."/>
            <person name="Yu J.-H."/>
            <person name="Zhou M."/>
            <person name="Andersen M.R."/>
            <person name="Archer D.B."/>
            <person name="Baker S.E."/>
            <person name="Benoit I."/>
            <person name="Brakhage A.A."/>
            <person name="Braus G.H."/>
            <person name="Fischer R."/>
            <person name="Frisvad J.C."/>
            <person name="Goldman G.H."/>
            <person name="Houbraken J."/>
            <person name="Oakley B."/>
            <person name="Pocsi I."/>
            <person name="Scazzocchio C."/>
            <person name="Seiboth B."/>
            <person name="vanKuyk P.A."/>
            <person name="Wortman J."/>
            <person name="Dyer P.S."/>
            <person name="Grigoriev I.V."/>
        </authorList>
    </citation>
    <scope>NUCLEOTIDE SEQUENCE [LARGE SCALE GENOMIC DNA]</scope>
    <source>
        <strain evidence="4">ITEM 5010</strain>
    </source>
</reference>
<evidence type="ECO:0000313" key="4">
    <source>
        <dbReference type="Proteomes" id="UP000188318"/>
    </source>
</evidence>
<keyword evidence="1" id="KW-0732">Signal</keyword>
<dbReference type="AlphaFoldDB" id="A0A1R3RKP5"/>
<dbReference type="Proteomes" id="UP000188318">
    <property type="component" value="Unassembled WGS sequence"/>
</dbReference>
<name>A0A1R3RKP5_ASPC5</name>
<gene>
    <name evidence="3" type="ORF">ASPCADRAFT_405944</name>
    <name evidence="2" type="ORF">ASPCADRAFT_506978</name>
</gene>
<accession>A0A1R3RKP5</accession>
<dbReference type="EMBL" id="KV907500">
    <property type="protein sequence ID" value="OOF95123.1"/>
    <property type="molecule type" value="Genomic_DNA"/>
</dbReference>
<evidence type="ECO:0000313" key="2">
    <source>
        <dbReference type="EMBL" id="OOF95056.1"/>
    </source>
</evidence>
<dbReference type="EMBL" id="KV907500">
    <property type="protein sequence ID" value="OOF95056.1"/>
    <property type="molecule type" value="Genomic_DNA"/>
</dbReference>
<dbReference type="OrthoDB" id="4392204at2759"/>
<keyword evidence="4" id="KW-1185">Reference proteome</keyword>
<proteinExistence type="predicted"/>